<dbReference type="Gene3D" id="2.30.38.10">
    <property type="entry name" value="Luciferase, Domain 3"/>
    <property type="match status" value="1"/>
</dbReference>
<protein>
    <recommendedName>
        <fullName evidence="13">Zn(2)-C6 fungal-type domain-containing protein</fullName>
    </recommendedName>
</protein>
<dbReference type="InterPro" id="IPR002403">
    <property type="entry name" value="Cyt_P450_E_grp-IV"/>
</dbReference>
<dbReference type="Gene3D" id="1.10.630.10">
    <property type="entry name" value="Cytochrome P450"/>
    <property type="match status" value="1"/>
</dbReference>
<dbReference type="SUPFAM" id="SSF57701">
    <property type="entry name" value="Zn2/Cys6 DNA-binding domain"/>
    <property type="match status" value="1"/>
</dbReference>
<dbReference type="InterPro" id="IPR025110">
    <property type="entry name" value="AMP-bd_C"/>
</dbReference>
<dbReference type="PRINTS" id="PR00465">
    <property type="entry name" value="EP450IV"/>
</dbReference>
<dbReference type="InterPro" id="IPR017972">
    <property type="entry name" value="Cyt_P450_CS"/>
</dbReference>
<evidence type="ECO:0000256" key="8">
    <source>
        <dbReference type="SAM" id="MobiDB-lite"/>
    </source>
</evidence>
<dbReference type="GO" id="GO:0004497">
    <property type="term" value="F:monooxygenase activity"/>
    <property type="evidence" value="ECO:0007669"/>
    <property type="project" value="UniProtKB-KW"/>
</dbReference>
<evidence type="ECO:0000259" key="10">
    <source>
        <dbReference type="Pfam" id="PF13193"/>
    </source>
</evidence>
<organism evidence="11 12">
    <name type="scientific">Fusarium fujikuroi</name>
    <name type="common">Bakanae and foot rot disease fungus</name>
    <name type="synonym">Gibberella fujikuroi</name>
    <dbReference type="NCBI Taxonomy" id="5127"/>
    <lineage>
        <taxon>Eukaryota</taxon>
        <taxon>Fungi</taxon>
        <taxon>Dikarya</taxon>
        <taxon>Ascomycota</taxon>
        <taxon>Pezizomycotina</taxon>
        <taxon>Sordariomycetes</taxon>
        <taxon>Hypocreomycetidae</taxon>
        <taxon>Hypocreales</taxon>
        <taxon>Nectriaceae</taxon>
        <taxon>Fusarium</taxon>
        <taxon>Fusarium fujikuroi species complex</taxon>
    </lineage>
</organism>
<dbReference type="CDD" id="cd11040">
    <property type="entry name" value="CYP7_CYP8-like"/>
    <property type="match status" value="1"/>
</dbReference>
<evidence type="ECO:0000313" key="12">
    <source>
        <dbReference type="Proteomes" id="UP000760494"/>
    </source>
</evidence>
<evidence type="ECO:0000256" key="3">
    <source>
        <dbReference type="ARBA" id="ARBA00022723"/>
    </source>
</evidence>
<dbReference type="GO" id="GO:0000981">
    <property type="term" value="F:DNA-binding transcription factor activity, RNA polymerase II-specific"/>
    <property type="evidence" value="ECO:0007669"/>
    <property type="project" value="InterPro"/>
</dbReference>
<dbReference type="GO" id="GO:0020037">
    <property type="term" value="F:heme binding"/>
    <property type="evidence" value="ECO:0007669"/>
    <property type="project" value="InterPro"/>
</dbReference>
<dbReference type="Pfam" id="PF00501">
    <property type="entry name" value="AMP-binding"/>
    <property type="match status" value="1"/>
</dbReference>
<name>A0A9Q9UHF6_FUSFU</name>
<evidence type="ECO:0000259" key="9">
    <source>
        <dbReference type="Pfam" id="PF00501"/>
    </source>
</evidence>
<dbReference type="Gene3D" id="3.30.300.30">
    <property type="match status" value="1"/>
</dbReference>
<dbReference type="InterPro" id="IPR036396">
    <property type="entry name" value="Cyt_P450_sf"/>
</dbReference>
<evidence type="ECO:0000256" key="4">
    <source>
        <dbReference type="ARBA" id="ARBA00023004"/>
    </source>
</evidence>
<dbReference type="InterPro" id="IPR001128">
    <property type="entry name" value="Cyt_P450"/>
</dbReference>
<comment type="cofactor">
    <cofactor evidence="1 7">
        <name>heme</name>
        <dbReference type="ChEBI" id="CHEBI:30413"/>
    </cofactor>
</comment>
<dbReference type="PROSITE" id="PS00086">
    <property type="entry name" value="CYTOCHROME_P450"/>
    <property type="match status" value="1"/>
</dbReference>
<dbReference type="SUPFAM" id="SSF48264">
    <property type="entry name" value="Cytochrome P450"/>
    <property type="match status" value="1"/>
</dbReference>
<dbReference type="GO" id="GO:0016405">
    <property type="term" value="F:CoA-ligase activity"/>
    <property type="evidence" value="ECO:0007669"/>
    <property type="project" value="TreeGrafter"/>
</dbReference>
<proteinExistence type="inferred from homology"/>
<feature type="compositionally biased region" description="Basic and acidic residues" evidence="8">
    <location>
        <begin position="92"/>
        <end position="110"/>
    </location>
</feature>
<comment type="caution">
    <text evidence="11">The sequence shown here is derived from an EMBL/GenBank/DDBJ whole genome shotgun (WGS) entry which is preliminary data.</text>
</comment>
<evidence type="ECO:0000256" key="7">
    <source>
        <dbReference type="PIRSR" id="PIRSR602403-1"/>
    </source>
</evidence>
<dbReference type="Gene3D" id="3.40.50.980">
    <property type="match status" value="2"/>
</dbReference>
<dbReference type="SUPFAM" id="SSF56801">
    <property type="entry name" value="Acetyl-CoA synthetase-like"/>
    <property type="match status" value="1"/>
</dbReference>
<dbReference type="Pfam" id="PF13193">
    <property type="entry name" value="AMP-binding_C"/>
    <property type="match status" value="1"/>
</dbReference>
<evidence type="ECO:0000256" key="2">
    <source>
        <dbReference type="ARBA" id="ARBA00010617"/>
    </source>
</evidence>
<dbReference type="GO" id="GO:0016705">
    <property type="term" value="F:oxidoreductase activity, acting on paired donors, with incorporation or reduction of molecular oxygen"/>
    <property type="evidence" value="ECO:0007669"/>
    <property type="project" value="InterPro"/>
</dbReference>
<gene>
    <name evidence="11" type="ORF">C2S_2946</name>
</gene>
<keyword evidence="5" id="KW-0560">Oxidoreductase</keyword>
<feature type="binding site" description="axial binding residue" evidence="7">
    <location>
        <position position="1713"/>
    </location>
    <ligand>
        <name>heme</name>
        <dbReference type="ChEBI" id="CHEBI:30413"/>
    </ligand>
    <ligandPart>
        <name>Fe</name>
        <dbReference type="ChEBI" id="CHEBI:18248"/>
    </ligandPart>
</feature>
<dbReference type="EMBL" id="CABFJX010000418">
    <property type="protein sequence ID" value="VTT83222.1"/>
    <property type="molecule type" value="Genomic_DNA"/>
</dbReference>
<keyword evidence="4 7" id="KW-0408">Iron</keyword>
<feature type="region of interest" description="Disordered" evidence="8">
    <location>
        <begin position="89"/>
        <end position="120"/>
    </location>
</feature>
<dbReference type="InterPro" id="IPR001138">
    <property type="entry name" value="Zn2Cys6_DnaBD"/>
</dbReference>
<feature type="domain" description="AMP-dependent synthetase/ligase" evidence="9">
    <location>
        <begin position="823"/>
        <end position="1192"/>
    </location>
</feature>
<dbReference type="InterPro" id="IPR045851">
    <property type="entry name" value="AMP-bd_C_sf"/>
</dbReference>
<dbReference type="PROSITE" id="PS00455">
    <property type="entry name" value="AMP_BINDING"/>
    <property type="match status" value="1"/>
</dbReference>
<evidence type="ECO:0008006" key="13">
    <source>
        <dbReference type="Google" id="ProtNLM"/>
    </source>
</evidence>
<dbReference type="Proteomes" id="UP000760494">
    <property type="component" value="Unassembled WGS sequence"/>
</dbReference>
<keyword evidence="3 7" id="KW-0479">Metal-binding</keyword>
<keyword evidence="7" id="KW-0349">Heme</keyword>
<reference evidence="11" key="1">
    <citation type="submission" date="2019-05" db="EMBL/GenBank/DDBJ databases">
        <authorList>
            <person name="Piombo E."/>
        </authorList>
    </citation>
    <scope>NUCLEOTIDE SEQUENCE</scope>
    <source>
        <strain evidence="11">C2S</strain>
    </source>
</reference>
<dbReference type="GO" id="GO:0008270">
    <property type="term" value="F:zinc ion binding"/>
    <property type="evidence" value="ECO:0007669"/>
    <property type="project" value="InterPro"/>
</dbReference>
<keyword evidence="6" id="KW-0539">Nucleus</keyword>
<dbReference type="InterPro" id="IPR020845">
    <property type="entry name" value="AMP-binding_CS"/>
</dbReference>
<dbReference type="InterPro" id="IPR000873">
    <property type="entry name" value="AMP-dep_synth/lig_dom"/>
</dbReference>
<comment type="similarity">
    <text evidence="2">Belongs to the cytochrome P450 family.</text>
</comment>
<dbReference type="Pfam" id="PF00067">
    <property type="entry name" value="p450"/>
    <property type="match status" value="1"/>
</dbReference>
<dbReference type="CDD" id="cd00067">
    <property type="entry name" value="GAL4"/>
    <property type="match status" value="1"/>
</dbReference>
<feature type="domain" description="AMP-binding enzyme C-terminal" evidence="10">
    <location>
        <begin position="1250"/>
        <end position="1287"/>
    </location>
</feature>
<evidence type="ECO:0000256" key="6">
    <source>
        <dbReference type="ARBA" id="ARBA00023242"/>
    </source>
</evidence>
<dbReference type="PANTHER" id="PTHR24096:SF422">
    <property type="entry name" value="BCDNA.GH02901"/>
    <property type="match status" value="1"/>
</dbReference>
<keyword evidence="5" id="KW-0503">Monooxygenase</keyword>
<accession>A0A9Q9UHF6</accession>
<evidence type="ECO:0000256" key="1">
    <source>
        <dbReference type="ARBA" id="ARBA00001971"/>
    </source>
</evidence>
<feature type="region of interest" description="Disordered" evidence="8">
    <location>
        <begin position="221"/>
        <end position="251"/>
    </location>
</feature>
<dbReference type="Gene3D" id="4.10.240.10">
    <property type="entry name" value="Zn(2)-C6 fungal-type DNA-binding domain"/>
    <property type="match status" value="1"/>
</dbReference>
<evidence type="ECO:0000313" key="11">
    <source>
        <dbReference type="EMBL" id="VTT83222.1"/>
    </source>
</evidence>
<evidence type="ECO:0000256" key="5">
    <source>
        <dbReference type="ARBA" id="ARBA00023033"/>
    </source>
</evidence>
<dbReference type="InterPro" id="IPR036864">
    <property type="entry name" value="Zn2-C6_fun-type_DNA-bd_sf"/>
</dbReference>
<dbReference type="GO" id="GO:0005506">
    <property type="term" value="F:iron ion binding"/>
    <property type="evidence" value="ECO:0007669"/>
    <property type="project" value="InterPro"/>
</dbReference>
<sequence>MKRTQYACDQCRKSKRGCDAPPLEIPGNMDPLRDGKMIIDGVAPLAQSSPCGYCTKTHKKCTMNWAWTQIQISYALAAAARGEPGIECIVPSRRDSTSTRRESTSTENTRDTPNSIVPDDNSFDVQSAAQSFVSQSLPPVPVFSEIDTSLDVPSFLDNSLDALPFDFVPEQTEPVDANFYGIQFKDLTAPEEPLSEPWDFCKDSTISPELQFDVASMSQFPTVSPTEPAQSLIAVSPNNDKDWRRPKRRRVSTTWSDTQSSSLSSFTMDQSMMTRSNNLMISTNLLQIYHDVLEHNLSCWLNEVTCPFGRQQKTVSQPGNLAEWGSSWTNRVLRRTMNLDRVAQSTQLVHLSRQQDSATAKALHLCIMAFATQWAQSSRRHRERYPSLDDIAEENPLNEYMDDFKEEFDRHLQRNIWDQARRALDDVADVESYRVVCAEMIFGLTQKPLDPEDTEHSDVDTSGCFEDVYDMQSVADEIASIIENDGPPIFMERAARKMHTLKYRFDAERKGLTKGRKRANLVASMSSEDAGTVSLLYWLTVMFDTVSSTMSERPLVVVDANSQHDDARGDTDWNVPLFIQDSLEKPRQNVHWPCSYEEAAEAVTRSAPVKVLMFRHVAYLQNLLRQGESGEKVEGFIERSARVYRYWNTTYGTFFRELLQNYNSIPGRIQSWFICICAHWNLGVLLLADLIHHIDEHALGLPAPSQSRSNCKWVMRIRERSARELSDLARVTAPDNRTPIVPTLSEFHHAINQCMILTEPWTVILIRAFSKAANYWMAEVNELLQVDRAGEELEESVADFINTEKAGRKSFDKSKRPYTCGVTGTSRTAEEVAQRVDLLARGLAKNVGFDPNDGTAWDRVVAIYALNTIDYIPVTHAIHRVDGIVTPASSAHSASELEHQLRSSGAKALFTCAPLLSTALKAASAVGIPETHIFLLPLPETPSKGSFKTIEDLIAEGKTLPPLELPAWTPGQGKRQVAYLCYSSGTSGLPKAVMISHYNVIACTLMIHTFESITRAQDNIETQVALGLLPFSHIYGLVVIAHIAQYRGDEIIVLQRFQLDQLLAAIEKFRIEQLSVVPPIIVQILSNQDKCQKYNLDSVRLVFSGAAPLGGETIQKLLELYPKWRISQGYGLTEASPSVFHTSEADPVLGSSGSLLPGAKVKIIDQHGSEVTSYETPGELYVQAPNVVLGYLHNEKANAETFVHRDDGRWLRTGDEVLVRKSPRGNDHFFIVDRIKELIKVKGHQVAPAELEAHLLDHPYVDDCAVIGIVDERAGEVPLAFIVKSKKTNGLKDEDVIIAESSSPSLLLFSLSLNLSHINRSNENPHVKIATLPMLNGKVYAAFDPALLQTLLRNKTASFEPFVFDYAKKTFALKQETFAKVKVPGVYDEFTEAIHASFQVRHLHHMNVHFLGSIAAKLNRATIRADSINAGKETVANGKLHVENLYLWCRDVMSLATTRSLYGDTDPFNRDPSLIDDMWLFEESVPYFLLSLFPSITMPKAYKARSTLQSIACKWYSEDHDIHDPSVSALVRNRAGALRKNGLTGYEIGKFEVILPNVATLNAVPTFYWLLLYILDRPDLLARIRAEAEDAAVVEDNNGKRSATFNIADFEERLPLLVSCYRETLRLANQTLSMRRILQDTSVTTAEGTTYILKKDTDLQLPAGVAHYEDSVWGADVNVFNPERFLPASKGSAEDERKRKAAYIPFGGGRHLCPGRNLAFAEIIGFSSALLLGFEIEAVGMGFGDVKMLGPQLAGGTVRPERYGAGLGAEMAMRRGWEDVEWRFEC</sequence>
<dbReference type="PANTHER" id="PTHR24096">
    <property type="entry name" value="LONG-CHAIN-FATTY-ACID--COA LIGASE"/>
    <property type="match status" value="1"/>
</dbReference>